<keyword evidence="4" id="KW-0067">ATP-binding</keyword>
<comment type="caution">
    <text evidence="6">The sequence shown here is derived from an EMBL/GenBank/DDBJ whole genome shotgun (WGS) entry which is preliminary data.</text>
</comment>
<keyword evidence="7" id="KW-1185">Reference proteome</keyword>
<sequence length="561" mass="62339">MGYKRLGVFYFQYYPIGKGKGRSTKLDHGSLHVIRGAEILLFTMIPYERVKPSLGSLLLCYWLFLVCTERNLFAISAGVQSSSIETSKQPAEPLSLTSSVKTLAAHTRYGILLDAGSSSTKSKIYRWIPPKPPNTLPAVQLLKSTRFKPALTTFRNDKDGLTDYLSRILSAAKQIVPVTERSITPISIMATAGFRFMSGPAVQSLLQLTRSVMSNASINPFQFSETAGVAVLSGEEEGVYSWIAANYLHGFFDDNRKVSETVGVLEMGGGSTQITFMPSGPLYAEEFHVTVAGKQYNLYVQSYLQYGINGIKIKVAQHLFDLSPDSETVDNPCMLRGDTKVLNLRVDKALTMRGTGNPEKCEGILTLMLEPHRGNKCQPKPCAIGPVYQPQLPNITFYATQAFTYAPKNLEVIGSNKILDIDRLREAAFHHCNRTLEEAEADSNMSKRFASDDCLTALYMTVLLTTSYGFKRDTSHIKVTSKLGGEYIDWALGAMLMEISSNMAEDKTQYSVTCKPEREATVAYTKEKNVATSYVYYGSKFLAIWCVLACLLKYHSRNLFD</sequence>
<evidence type="ECO:0000256" key="3">
    <source>
        <dbReference type="PIRSR" id="PIRSR600407-1"/>
    </source>
</evidence>
<dbReference type="GO" id="GO:0017111">
    <property type="term" value="F:ribonucleoside triphosphate phosphatase activity"/>
    <property type="evidence" value="ECO:0007669"/>
    <property type="project" value="TreeGrafter"/>
</dbReference>
<dbReference type="EMBL" id="JAWDGP010002760">
    <property type="protein sequence ID" value="KAK3780098.1"/>
    <property type="molecule type" value="Genomic_DNA"/>
</dbReference>
<dbReference type="Proteomes" id="UP001283361">
    <property type="component" value="Unassembled WGS sequence"/>
</dbReference>
<evidence type="ECO:0000256" key="1">
    <source>
        <dbReference type="ARBA" id="ARBA00009283"/>
    </source>
</evidence>
<keyword evidence="2 5" id="KW-0378">Hydrolase</keyword>
<reference evidence="6" key="1">
    <citation type="journal article" date="2023" name="G3 (Bethesda)">
        <title>A reference genome for the long-term kleptoplast-retaining sea slug Elysia crispata morphotype clarki.</title>
        <authorList>
            <person name="Eastman K.E."/>
            <person name="Pendleton A.L."/>
            <person name="Shaikh M.A."/>
            <person name="Suttiyut T."/>
            <person name="Ogas R."/>
            <person name="Tomko P."/>
            <person name="Gavelis G."/>
            <person name="Widhalm J.R."/>
            <person name="Wisecaver J.H."/>
        </authorList>
    </citation>
    <scope>NUCLEOTIDE SEQUENCE</scope>
    <source>
        <strain evidence="6">ECLA1</strain>
    </source>
</reference>
<dbReference type="GO" id="GO:0004382">
    <property type="term" value="F:GDP phosphatase activity"/>
    <property type="evidence" value="ECO:0007669"/>
    <property type="project" value="TreeGrafter"/>
</dbReference>
<comment type="similarity">
    <text evidence="1 5">Belongs to the GDA1/CD39 NTPase family.</text>
</comment>
<protein>
    <recommendedName>
        <fullName evidence="8">Apyrase</fullName>
    </recommendedName>
</protein>
<dbReference type="GO" id="GO:0005524">
    <property type="term" value="F:ATP binding"/>
    <property type="evidence" value="ECO:0007669"/>
    <property type="project" value="UniProtKB-KW"/>
</dbReference>
<dbReference type="Gene3D" id="3.30.420.150">
    <property type="entry name" value="Exopolyphosphatase. Domain 2"/>
    <property type="match status" value="1"/>
</dbReference>
<evidence type="ECO:0000256" key="4">
    <source>
        <dbReference type="PIRSR" id="PIRSR600407-2"/>
    </source>
</evidence>
<proteinExistence type="inferred from homology"/>
<evidence type="ECO:0000256" key="2">
    <source>
        <dbReference type="ARBA" id="ARBA00022801"/>
    </source>
</evidence>
<organism evidence="6 7">
    <name type="scientific">Elysia crispata</name>
    <name type="common">lettuce slug</name>
    <dbReference type="NCBI Taxonomy" id="231223"/>
    <lineage>
        <taxon>Eukaryota</taxon>
        <taxon>Metazoa</taxon>
        <taxon>Spiralia</taxon>
        <taxon>Lophotrochozoa</taxon>
        <taxon>Mollusca</taxon>
        <taxon>Gastropoda</taxon>
        <taxon>Heterobranchia</taxon>
        <taxon>Euthyneura</taxon>
        <taxon>Panpulmonata</taxon>
        <taxon>Sacoglossa</taxon>
        <taxon>Placobranchoidea</taxon>
        <taxon>Plakobranchidae</taxon>
        <taxon>Elysia</taxon>
    </lineage>
</organism>
<dbReference type="GO" id="GO:0009134">
    <property type="term" value="P:nucleoside diphosphate catabolic process"/>
    <property type="evidence" value="ECO:0007669"/>
    <property type="project" value="TreeGrafter"/>
</dbReference>
<dbReference type="GO" id="GO:0016020">
    <property type="term" value="C:membrane"/>
    <property type="evidence" value="ECO:0007669"/>
    <property type="project" value="TreeGrafter"/>
</dbReference>
<dbReference type="Pfam" id="PF01150">
    <property type="entry name" value="GDA1_CD39"/>
    <property type="match status" value="1"/>
</dbReference>
<dbReference type="InterPro" id="IPR000407">
    <property type="entry name" value="GDA1_CD39_NTPase"/>
</dbReference>
<dbReference type="PANTHER" id="PTHR11782:SF83">
    <property type="entry name" value="GUANOSINE-DIPHOSPHATASE"/>
    <property type="match status" value="1"/>
</dbReference>
<dbReference type="Gene3D" id="3.30.420.40">
    <property type="match status" value="1"/>
</dbReference>
<dbReference type="GO" id="GO:0045134">
    <property type="term" value="F:UDP phosphatase activity"/>
    <property type="evidence" value="ECO:0007669"/>
    <property type="project" value="TreeGrafter"/>
</dbReference>
<evidence type="ECO:0000256" key="5">
    <source>
        <dbReference type="RuleBase" id="RU003833"/>
    </source>
</evidence>
<evidence type="ECO:0000313" key="7">
    <source>
        <dbReference type="Proteomes" id="UP001283361"/>
    </source>
</evidence>
<dbReference type="PROSITE" id="PS01238">
    <property type="entry name" value="GDA1_CD39_NTPASE"/>
    <property type="match status" value="1"/>
</dbReference>
<name>A0AAE1A2G2_9GAST</name>
<evidence type="ECO:0000313" key="6">
    <source>
        <dbReference type="EMBL" id="KAK3780098.1"/>
    </source>
</evidence>
<dbReference type="PANTHER" id="PTHR11782">
    <property type="entry name" value="ADENOSINE/GUANOSINE DIPHOSPHATASE"/>
    <property type="match status" value="1"/>
</dbReference>
<feature type="active site" description="Proton acceptor" evidence="3">
    <location>
        <position position="237"/>
    </location>
</feature>
<keyword evidence="4" id="KW-0547">Nucleotide-binding</keyword>
<feature type="binding site" evidence="4">
    <location>
        <begin position="269"/>
        <end position="273"/>
    </location>
    <ligand>
        <name>ATP</name>
        <dbReference type="ChEBI" id="CHEBI:30616"/>
    </ligand>
</feature>
<accession>A0AAE1A2G2</accession>
<dbReference type="CDD" id="cd24003">
    <property type="entry name" value="ASKHA_NBD_GDA1_CD39_NTPase"/>
    <property type="match status" value="1"/>
</dbReference>
<dbReference type="AlphaFoldDB" id="A0AAE1A2G2"/>
<evidence type="ECO:0008006" key="8">
    <source>
        <dbReference type="Google" id="ProtNLM"/>
    </source>
</evidence>
<gene>
    <name evidence="6" type="ORF">RRG08_036625</name>
</gene>